<dbReference type="InterPro" id="IPR036452">
    <property type="entry name" value="Ribo_hydro-like"/>
</dbReference>
<dbReference type="InterPro" id="IPR001910">
    <property type="entry name" value="Inosine/uridine_hydrolase_dom"/>
</dbReference>
<feature type="chain" id="PRO_5014468468" evidence="4">
    <location>
        <begin position="20"/>
        <end position="371"/>
    </location>
</feature>
<dbReference type="InterPro" id="IPR023186">
    <property type="entry name" value="IUNH"/>
</dbReference>
<keyword evidence="4" id="KW-0732">Signal</keyword>
<dbReference type="PANTHER" id="PTHR12304">
    <property type="entry name" value="INOSINE-URIDINE PREFERRING NUCLEOSIDE HYDROLASE"/>
    <property type="match status" value="1"/>
</dbReference>
<evidence type="ECO:0000313" key="6">
    <source>
        <dbReference type="EMBL" id="PLN80996.1"/>
    </source>
</evidence>
<dbReference type="OrthoDB" id="432381at2759"/>
<dbReference type="EMBL" id="KZ559541">
    <property type="protein sequence ID" value="PLN80996.1"/>
    <property type="molecule type" value="Genomic_DNA"/>
</dbReference>
<evidence type="ECO:0000256" key="2">
    <source>
        <dbReference type="ARBA" id="ARBA00022801"/>
    </source>
</evidence>
<dbReference type="GO" id="GO:0008477">
    <property type="term" value="F:purine nucleosidase activity"/>
    <property type="evidence" value="ECO:0007669"/>
    <property type="project" value="TreeGrafter"/>
</dbReference>
<proteinExistence type="inferred from homology"/>
<dbReference type="Pfam" id="PF01156">
    <property type="entry name" value="IU_nuc_hydro"/>
    <property type="match status" value="1"/>
</dbReference>
<dbReference type="GO" id="GO:0005829">
    <property type="term" value="C:cytosol"/>
    <property type="evidence" value="ECO:0007669"/>
    <property type="project" value="TreeGrafter"/>
</dbReference>
<gene>
    <name evidence="6" type="ORF">BDW42DRAFT_200988</name>
</gene>
<organism evidence="6 7">
    <name type="scientific">Aspergillus taichungensis</name>
    <dbReference type="NCBI Taxonomy" id="482145"/>
    <lineage>
        <taxon>Eukaryota</taxon>
        <taxon>Fungi</taxon>
        <taxon>Dikarya</taxon>
        <taxon>Ascomycota</taxon>
        <taxon>Pezizomycotina</taxon>
        <taxon>Eurotiomycetes</taxon>
        <taxon>Eurotiomycetidae</taxon>
        <taxon>Eurotiales</taxon>
        <taxon>Aspergillaceae</taxon>
        <taxon>Aspergillus</taxon>
        <taxon>Aspergillus subgen. Circumdati</taxon>
    </lineage>
</organism>
<feature type="signal peptide" evidence="4">
    <location>
        <begin position="1"/>
        <end position="19"/>
    </location>
</feature>
<feature type="domain" description="Inosine/uridine-preferring nucleoside hydrolase" evidence="5">
    <location>
        <begin position="38"/>
        <end position="357"/>
    </location>
</feature>
<dbReference type="Gene3D" id="3.90.245.10">
    <property type="entry name" value="Ribonucleoside hydrolase-like"/>
    <property type="match status" value="1"/>
</dbReference>
<protein>
    <submittedName>
        <fullName evidence="6">Inosine-uridine preferring nucleoside hydrolase</fullName>
    </submittedName>
</protein>
<sequence>MWFTRSLAVCLLVVSGVSSSSSSSTPSATPAQTKRYAILDNDWGAVSFIPILLALKGDMEILGLASNTANTWQRQSAHHALANLELANLTCIPVLPGSTHPLLHTPHRFHTWEALHGALPWQGAFAPESQDGNDPTSGDPDRLVREAFIEGFPRGSIDESRSAASFMVDMVRRYPGQVSIYSAGALTNVALAARLDSKFAENARELVVMGGYVDVNMLQVVGDVELANVNSDINLMIDPESAKIALTAPFPEILIAGNVANQIPSTQAFLDEVHEVRNPLTRLFHDHYGTEFPFWDETAAAVMVDRGVVLNTTTAYIDVDVAFGSPNYGNIHVYQKALMPPGLRNVTYVHRVDGERIKGMMKEAMQNPPSC</sequence>
<accession>A0A2J5HUT0</accession>
<reference evidence="7" key="1">
    <citation type="submission" date="2017-12" db="EMBL/GenBank/DDBJ databases">
        <authorList>
            <consortium name="DOE Joint Genome Institute"/>
            <person name="Mondo S.J."/>
            <person name="Kjaerbolling I."/>
            <person name="Vesth T.C."/>
            <person name="Frisvad J.C."/>
            <person name="Nybo J.L."/>
            <person name="Theobald S."/>
            <person name="Kuo A."/>
            <person name="Bowyer P."/>
            <person name="Matsuda Y."/>
            <person name="Lyhne E.K."/>
            <person name="Kogle M.E."/>
            <person name="Clum A."/>
            <person name="Lipzen A."/>
            <person name="Salamov A."/>
            <person name="Ngan C.Y."/>
            <person name="Daum C."/>
            <person name="Chiniquy J."/>
            <person name="Barry K."/>
            <person name="LaButti K."/>
            <person name="Haridas S."/>
            <person name="Simmons B.A."/>
            <person name="Magnuson J.K."/>
            <person name="Mortensen U.H."/>
            <person name="Larsen T.O."/>
            <person name="Grigoriev I.V."/>
            <person name="Baker S.E."/>
            <person name="Andersen M.R."/>
            <person name="Nordberg H.P."/>
            <person name="Cantor M.N."/>
            <person name="Hua S.X."/>
        </authorList>
    </citation>
    <scope>NUCLEOTIDE SEQUENCE [LARGE SCALE GENOMIC DNA]</scope>
    <source>
        <strain evidence="7">IBT 19404</strain>
    </source>
</reference>
<keyword evidence="2 6" id="KW-0378">Hydrolase</keyword>
<dbReference type="SUPFAM" id="SSF53590">
    <property type="entry name" value="Nucleoside hydrolase"/>
    <property type="match status" value="1"/>
</dbReference>
<dbReference type="GO" id="GO:0006152">
    <property type="term" value="P:purine nucleoside catabolic process"/>
    <property type="evidence" value="ECO:0007669"/>
    <property type="project" value="TreeGrafter"/>
</dbReference>
<evidence type="ECO:0000256" key="4">
    <source>
        <dbReference type="SAM" id="SignalP"/>
    </source>
</evidence>
<evidence type="ECO:0000256" key="3">
    <source>
        <dbReference type="ARBA" id="ARBA00023295"/>
    </source>
</evidence>
<dbReference type="Proteomes" id="UP000235023">
    <property type="component" value="Unassembled WGS sequence"/>
</dbReference>
<keyword evidence="3" id="KW-0326">Glycosidase</keyword>
<evidence type="ECO:0000256" key="1">
    <source>
        <dbReference type="ARBA" id="ARBA00009176"/>
    </source>
</evidence>
<evidence type="ECO:0000313" key="7">
    <source>
        <dbReference type="Proteomes" id="UP000235023"/>
    </source>
</evidence>
<evidence type="ECO:0000259" key="5">
    <source>
        <dbReference type="Pfam" id="PF01156"/>
    </source>
</evidence>
<comment type="similarity">
    <text evidence="1">Belongs to the IUNH family.</text>
</comment>
<keyword evidence="7" id="KW-1185">Reference proteome</keyword>
<dbReference type="PANTHER" id="PTHR12304:SF25">
    <property type="entry name" value="INOSINE_URIDINE-PREFERRING NUCLEOSIDE HYDROLASE DOMAIN-CONTAINING PROTEIN"/>
    <property type="match status" value="1"/>
</dbReference>
<name>A0A2J5HUT0_9EURO</name>
<dbReference type="AlphaFoldDB" id="A0A2J5HUT0"/>